<evidence type="ECO:0000313" key="4">
    <source>
        <dbReference type="Proteomes" id="UP000594001"/>
    </source>
</evidence>
<dbReference type="InterPro" id="IPR040026">
    <property type="entry name" value="FliD"/>
</dbReference>
<dbReference type="PANTHER" id="PTHR30288">
    <property type="entry name" value="FLAGELLAR CAP/ASSEMBLY PROTEIN FLID"/>
    <property type="match status" value="1"/>
</dbReference>
<dbReference type="EMBL" id="CP054719">
    <property type="protein sequence ID" value="QOL19867.1"/>
    <property type="molecule type" value="Genomic_DNA"/>
</dbReference>
<dbReference type="GO" id="GO:0071973">
    <property type="term" value="P:bacterial-type flagellum-dependent cell motility"/>
    <property type="evidence" value="ECO:0007669"/>
    <property type="project" value="TreeGrafter"/>
</dbReference>
<organism evidence="3 4">
    <name type="scientific">Candidatus Bodocaedibacter vickermanii</name>
    <dbReference type="NCBI Taxonomy" id="2741701"/>
    <lineage>
        <taxon>Bacteria</taxon>
        <taxon>Pseudomonadati</taxon>
        <taxon>Pseudomonadota</taxon>
        <taxon>Alphaproteobacteria</taxon>
        <taxon>Holosporales</taxon>
        <taxon>Candidatus Paracaedibacteraceae</taxon>
        <taxon>Candidatus Bodocaedibacter</taxon>
    </lineage>
</organism>
<dbReference type="PANTHER" id="PTHR30288:SF0">
    <property type="entry name" value="FLAGELLAR HOOK-ASSOCIATED PROTEIN 2"/>
    <property type="match status" value="1"/>
</dbReference>
<dbReference type="Proteomes" id="UP000594001">
    <property type="component" value="Chromosome"/>
</dbReference>
<protein>
    <submittedName>
        <fullName evidence="3">Flagellar hook protein FliD</fullName>
    </submittedName>
</protein>
<accession>A0A7L9RTC8</accession>
<evidence type="ECO:0000256" key="1">
    <source>
        <dbReference type="SAM" id="Coils"/>
    </source>
</evidence>
<keyword evidence="4" id="KW-1185">Reference proteome</keyword>
<dbReference type="GO" id="GO:0007155">
    <property type="term" value="P:cell adhesion"/>
    <property type="evidence" value="ECO:0007669"/>
    <property type="project" value="InterPro"/>
</dbReference>
<dbReference type="InterPro" id="IPR010809">
    <property type="entry name" value="FliD_C"/>
</dbReference>
<reference evidence="3 4" key="1">
    <citation type="submission" date="2020-06" db="EMBL/GenBank/DDBJ databases">
        <title>The endosymbiont of the kinetoplastid Bodo saltans is a Paracaedibacter-like alpha-proteobacterium possessing a putative toxin-antitoxin system.</title>
        <authorList>
            <person name="Midha S."/>
            <person name="Rigden D.J."/>
            <person name="Siozios S."/>
            <person name="Hurst G.D.D."/>
            <person name="Jackson A.P."/>
        </authorList>
    </citation>
    <scope>NUCLEOTIDE SEQUENCE [LARGE SCALE GENOMIC DNA]</scope>
    <source>
        <strain evidence="3">Lake Konstanz</strain>
    </source>
</reference>
<dbReference type="RefSeq" id="WP_350332604.1">
    <property type="nucleotide sequence ID" value="NZ_CP054719.1"/>
</dbReference>
<name>A0A7L9RTC8_9PROT</name>
<dbReference type="KEGG" id="pbal:CPBP_00638"/>
<keyword evidence="3" id="KW-0282">Flagellum</keyword>
<keyword evidence="3" id="KW-0966">Cell projection</keyword>
<feature type="domain" description="Flagellar hook-associated protein 2 C-terminal" evidence="2">
    <location>
        <begin position="328"/>
        <end position="658"/>
    </location>
</feature>
<dbReference type="GO" id="GO:0009421">
    <property type="term" value="C:bacterial-type flagellum filament cap"/>
    <property type="evidence" value="ECO:0007669"/>
    <property type="project" value="InterPro"/>
</dbReference>
<proteinExistence type="predicted"/>
<feature type="coiled-coil region" evidence="1">
    <location>
        <begin position="649"/>
        <end position="676"/>
    </location>
</feature>
<sequence>MTNGIGSGGVQLSDVYQDDSAKNEYARLFRKHNGFSPDKLLKAKQLGNEIREKAFADKIDRLTKEESATIEADQYVRKLMTTAKALSNPRLAILHGEKDAFGARTATLSSSTPDIDANNIVLVTPSFGAAEGSMSIKVNRIATKDKTLGTETFTSPTTNITAHETRIYIRGTEIKVPANATLDEIVGAINAKKTDTHIQSFARKFSDTDYRLFMSNAKEGEKITFETVVNKLTESFANHVTPLNLAGTLAIGGQEKIITPAMSLTDIATLISTVPTFAATVSGLGPYTLAVTENAVPVALTDPDVATEKMMDQLGLKESLTTADLLKAEYLLDGDPTPLHSTTNHIEGLYHKTTIDLLAPSAGAEITASIGRDPIEVLNCIDDFIEAYNSLIKFADTQTAKDSKNDYKPKEGAYLANNRQFIGMIDRIKKIYSNTLTRGVTGLNHVSEIGIKRDENGLLVKDQKKLADKLDSNLDGVEQIFAFISNNTTGGYFQTISHPKQLPSEIFEKDIMVSVIKNSEGHYAARLYLETGGVISQDTSIDIGNENIQLHDAGKISLIGPADTIYEGFKFYYSGPEMPTPTDPETNTETQGFRVSQGLGDLFSGKLSDIVLLQINSDAAADQTNELNKISYQARKQKLLQEKKFEELKAKHARTMQREKRKAEKYQRDMEEVQELMAAFSPMMAGMFG</sequence>
<evidence type="ECO:0000313" key="3">
    <source>
        <dbReference type="EMBL" id="QOL19867.1"/>
    </source>
</evidence>
<evidence type="ECO:0000259" key="2">
    <source>
        <dbReference type="Pfam" id="PF07195"/>
    </source>
</evidence>
<dbReference type="AlphaFoldDB" id="A0A7L9RTC8"/>
<gene>
    <name evidence="3" type="ORF">CPBP_00638</name>
</gene>
<keyword evidence="3" id="KW-0969">Cilium</keyword>
<dbReference type="Pfam" id="PF07195">
    <property type="entry name" value="FliD_C"/>
    <property type="match status" value="1"/>
</dbReference>
<keyword evidence="1" id="KW-0175">Coiled coil</keyword>